<sequence length="155" mass="16663">MNRKNKKNRSFRQNEKGMELPINIVVMLVVGMVALAALLSIIPESKKNLIVEVESVDNGDGLIPGVTTNIIHGGGGNITANLKVYDNDNNPVHGANVIISGGGGLGSDKTDETGTARVLVNDVMIRFNQDSLDLQLIVKANGFYDYRDESAILIT</sequence>
<evidence type="ECO:0000313" key="2">
    <source>
        <dbReference type="Proteomes" id="UP000315423"/>
    </source>
</evidence>
<dbReference type="EMBL" id="QYBA01000126">
    <property type="protein sequence ID" value="TKY91816.1"/>
    <property type="molecule type" value="Genomic_DNA"/>
</dbReference>
<name>A0AC61SB71_9EURY</name>
<accession>A0AC61SB71</accession>
<gene>
    <name evidence="1" type="ORF">C5S46_03890</name>
</gene>
<proteinExistence type="predicted"/>
<dbReference type="Proteomes" id="UP000315423">
    <property type="component" value="Unassembled WGS sequence"/>
</dbReference>
<evidence type="ECO:0000313" key="1">
    <source>
        <dbReference type="EMBL" id="TKY91816.1"/>
    </source>
</evidence>
<reference evidence="1" key="1">
    <citation type="submission" date="2018-09" db="EMBL/GenBank/DDBJ databases">
        <title>A genomic encyclopedia of anaerobic methanotrophic archaea.</title>
        <authorList>
            <person name="Skennerton C.T."/>
            <person name="Chadwick G.L."/>
            <person name="Laso-Perez R."/>
            <person name="Leu A.O."/>
            <person name="Speth D.R."/>
            <person name="Yu H."/>
            <person name="Morgan-Lang C."/>
            <person name="Hatzenpichler R."/>
            <person name="Goudeau D."/>
            <person name="Malmstrom R."/>
            <person name="Woyke T."/>
            <person name="Hallam S."/>
            <person name="Tyson G.W."/>
            <person name="Wegener G."/>
            <person name="Boetius A."/>
            <person name="Orphan V.J."/>
        </authorList>
    </citation>
    <scope>NUCLEOTIDE SEQUENCE</scope>
    <source>
        <strain evidence="1">CONS3730D10UFb2</strain>
    </source>
</reference>
<comment type="caution">
    <text evidence="1">The sequence shown here is derived from an EMBL/GenBank/DDBJ whole genome shotgun (WGS) entry which is preliminary data.</text>
</comment>
<protein>
    <submittedName>
        <fullName evidence="1">Carboxypeptidase regulatory-like domain-containing protein</fullName>
    </submittedName>
</protein>
<organism evidence="1 2">
    <name type="scientific">Candidatus Methanomarinus sp</name>
    <dbReference type="NCBI Taxonomy" id="3386244"/>
    <lineage>
        <taxon>Archaea</taxon>
        <taxon>Methanobacteriati</taxon>
        <taxon>Methanobacteriota</taxon>
        <taxon>Stenosarchaea group</taxon>
        <taxon>Methanomicrobia</taxon>
        <taxon>Methanosarcinales</taxon>
        <taxon>ANME-2 cluster</taxon>
        <taxon>Candidatus Methanocomedenaceae</taxon>
        <taxon>Candidatus Methanomarinus</taxon>
    </lineage>
</organism>